<reference evidence="8 9" key="1">
    <citation type="submission" date="2015-01" db="EMBL/GenBank/DDBJ databases">
        <title>Enhanced salinomycin production by adjusting the supply of polyketide extender units in Streptomyce albus DSM 41398.</title>
        <authorList>
            <person name="Lu C."/>
        </authorList>
    </citation>
    <scope>NUCLEOTIDE SEQUENCE [LARGE SCALE GENOMIC DNA]</scope>
    <source>
        <strain evidence="9">ATCC 21838 / DSM 41398 / FERM P-419 / JCM 4703 / NBRC 107858</strain>
    </source>
</reference>
<dbReference type="SMART" id="SM00220">
    <property type="entry name" value="S_TKc"/>
    <property type="match status" value="1"/>
</dbReference>
<dbReference type="KEGG" id="sals:SLNWT_1975"/>
<evidence type="ECO:0000256" key="4">
    <source>
        <dbReference type="ARBA" id="ARBA00022840"/>
    </source>
</evidence>
<organism evidence="8 9">
    <name type="scientific">Streptomyces albus (strain ATCC 21838 / DSM 41398 / FERM P-419 / JCM 4703 / NBRC 107858)</name>
    <dbReference type="NCBI Taxonomy" id="1081613"/>
    <lineage>
        <taxon>Bacteria</taxon>
        <taxon>Bacillati</taxon>
        <taxon>Actinomycetota</taxon>
        <taxon>Actinomycetes</taxon>
        <taxon>Kitasatosporales</taxon>
        <taxon>Streptomycetaceae</taxon>
        <taxon>Streptomyces</taxon>
    </lineage>
</organism>
<feature type="binding site" evidence="5">
    <location>
        <position position="43"/>
    </location>
    <ligand>
        <name>ATP</name>
        <dbReference type="ChEBI" id="CHEBI:30616"/>
    </ligand>
</feature>
<feature type="domain" description="Protein kinase" evidence="7">
    <location>
        <begin position="15"/>
        <end position="277"/>
    </location>
</feature>
<name>A0A0B5EUK3_STRA4</name>
<evidence type="ECO:0000313" key="9">
    <source>
        <dbReference type="Proteomes" id="UP000031523"/>
    </source>
</evidence>
<dbReference type="EMBL" id="CP010519">
    <property type="protein sequence ID" value="AJE82351.1"/>
    <property type="molecule type" value="Genomic_DNA"/>
</dbReference>
<dbReference type="SUPFAM" id="SSF56112">
    <property type="entry name" value="Protein kinase-like (PK-like)"/>
    <property type="match status" value="1"/>
</dbReference>
<keyword evidence="3 8" id="KW-0418">Kinase</keyword>
<dbReference type="GO" id="GO:0005524">
    <property type="term" value="F:ATP binding"/>
    <property type="evidence" value="ECO:0007669"/>
    <property type="project" value="UniProtKB-UniRule"/>
</dbReference>
<dbReference type="GO" id="GO:0004674">
    <property type="term" value="F:protein serine/threonine kinase activity"/>
    <property type="evidence" value="ECO:0007669"/>
    <property type="project" value="UniProtKB-KW"/>
</dbReference>
<keyword evidence="2 5" id="KW-0547">Nucleotide-binding</keyword>
<dbReference type="PANTHER" id="PTHR43289">
    <property type="entry name" value="MITOGEN-ACTIVATED PROTEIN KINASE KINASE KINASE 20-RELATED"/>
    <property type="match status" value="1"/>
</dbReference>
<accession>A0A0B5EUK3</accession>
<evidence type="ECO:0000256" key="2">
    <source>
        <dbReference type="ARBA" id="ARBA00022741"/>
    </source>
</evidence>
<protein>
    <submittedName>
        <fullName evidence="8">Serine/threonine protein kinase-like protein</fullName>
    </submittedName>
</protein>
<evidence type="ECO:0000256" key="6">
    <source>
        <dbReference type="SAM" id="MobiDB-lite"/>
    </source>
</evidence>
<keyword evidence="4 5" id="KW-0067">ATP-binding</keyword>
<dbReference type="PANTHER" id="PTHR43289:SF34">
    <property type="entry name" value="SERINE_THREONINE-PROTEIN KINASE YBDM-RELATED"/>
    <property type="match status" value="1"/>
</dbReference>
<proteinExistence type="predicted"/>
<dbReference type="AlphaFoldDB" id="A0A0B5EUK3"/>
<dbReference type="Gene3D" id="1.10.510.10">
    <property type="entry name" value="Transferase(Phosphotransferase) domain 1"/>
    <property type="match status" value="1"/>
</dbReference>
<dbReference type="InterPro" id="IPR017441">
    <property type="entry name" value="Protein_kinase_ATP_BS"/>
</dbReference>
<dbReference type="InterPro" id="IPR011009">
    <property type="entry name" value="Kinase-like_dom_sf"/>
</dbReference>
<dbReference type="Proteomes" id="UP000031523">
    <property type="component" value="Chromosome"/>
</dbReference>
<sequence length="479" mass="50598">MEPLRPEDPERVGGYRLVSRLGAGGMGEVFLGRSAGGRPVAVKLVRAEYGHDEAFRRGFAVEVAAARRVGGFFTAQVVDADPDAARPWLVTAYVPGPSLATAVGAYGALPAEAVRVLGAGLAEGLAAIHGCALVHRDLKPANVLLAADGPRVIDFGIARALEATSHTATGVLAGTPAFMSPEQARGARETGPAADVFALGGVLAFAATGAAPFGEGHPSAVLYRIVHEEPELAAVPAELRSLIAACLDKDPDRRPEVAAILRECAAQDTAGEAGDWLPPMVAAMADAARLPGEAAPTRPPEPPASTRRAEAPAPETAPEPPARERRGLGRVLPRFRRTEATGGTGSRPERPRDRRPATTRELLARGWNGLPWGATLEDFEALFPRGGQQNGDWWVTGEGPESFCGVEMDVQYGFNGREELYLVAFYPEPAHRDRLAVAVLEELGAPDGTSTKWTVGQVEVEVKIAGVLASLTHRQYAKR</sequence>
<dbReference type="InterPro" id="IPR008271">
    <property type="entry name" value="Ser/Thr_kinase_AS"/>
</dbReference>
<evidence type="ECO:0000259" key="7">
    <source>
        <dbReference type="PROSITE" id="PS50011"/>
    </source>
</evidence>
<dbReference type="InterPro" id="IPR000719">
    <property type="entry name" value="Prot_kinase_dom"/>
</dbReference>
<dbReference type="Pfam" id="PF00069">
    <property type="entry name" value="Pkinase"/>
    <property type="match status" value="1"/>
</dbReference>
<dbReference type="PROSITE" id="PS00107">
    <property type="entry name" value="PROTEIN_KINASE_ATP"/>
    <property type="match status" value="1"/>
</dbReference>
<evidence type="ECO:0000313" key="8">
    <source>
        <dbReference type="EMBL" id="AJE82351.1"/>
    </source>
</evidence>
<gene>
    <name evidence="8" type="ORF">SLNWT_1975</name>
</gene>
<keyword evidence="8" id="KW-0723">Serine/threonine-protein kinase</keyword>
<feature type="compositionally biased region" description="Basic and acidic residues" evidence="6">
    <location>
        <begin position="347"/>
        <end position="358"/>
    </location>
</feature>
<dbReference type="PROSITE" id="PS00108">
    <property type="entry name" value="PROTEIN_KINASE_ST"/>
    <property type="match status" value="1"/>
</dbReference>
<feature type="region of interest" description="Disordered" evidence="6">
    <location>
        <begin position="292"/>
        <end position="358"/>
    </location>
</feature>
<evidence type="ECO:0000256" key="1">
    <source>
        <dbReference type="ARBA" id="ARBA00022679"/>
    </source>
</evidence>
<keyword evidence="1" id="KW-0808">Transferase</keyword>
<keyword evidence="9" id="KW-1185">Reference proteome</keyword>
<dbReference type="CDD" id="cd14014">
    <property type="entry name" value="STKc_PknB_like"/>
    <property type="match status" value="1"/>
</dbReference>
<dbReference type="Gene3D" id="3.30.200.20">
    <property type="entry name" value="Phosphorylase Kinase, domain 1"/>
    <property type="match status" value="1"/>
</dbReference>
<evidence type="ECO:0000256" key="3">
    <source>
        <dbReference type="ARBA" id="ARBA00022777"/>
    </source>
</evidence>
<dbReference type="PROSITE" id="PS50011">
    <property type="entry name" value="PROTEIN_KINASE_DOM"/>
    <property type="match status" value="1"/>
</dbReference>
<evidence type="ECO:0000256" key="5">
    <source>
        <dbReference type="PROSITE-ProRule" id="PRU10141"/>
    </source>
</evidence>